<keyword evidence="4" id="KW-0645">Protease</keyword>
<gene>
    <name evidence="7" type="ORF">BXYJ_LOCUS3341</name>
</gene>
<dbReference type="InterPro" id="IPR021109">
    <property type="entry name" value="Peptidase_aspartic_dom_sf"/>
</dbReference>
<dbReference type="SUPFAM" id="SSF50630">
    <property type="entry name" value="Acid proteases"/>
    <property type="match status" value="1"/>
</dbReference>
<dbReference type="Proteomes" id="UP000582659">
    <property type="component" value="Unassembled WGS sequence"/>
</dbReference>
<feature type="active site" evidence="2">
    <location>
        <position position="259"/>
    </location>
</feature>
<sequence>MWITQLVVFAFISQSAAFEVELQAVSRKLRPKRGSESGQNAFSSLLQNNYNVRYIGKIQVGTPPQSVQLIFDTGSSVVWVPEHGCRSSGKPHIACKYKEKTYSPEKSKTSVLVMKHGLNVSYSTGKANGDMRRDTLWVGSDSDLHDLRDFYFGSMQKIYNLDYGMLGLAPKRSPASYSYFFDELKRHLPESVFSIHLRSCQSNYCSIGGVIKFGGIDTNNCENDVIWAENLSEKHWTFKVEEMKVGEEVLERDFEAITDSGHSYTQLHPKAFKSLLKAANITKNTSKGPTTYTIPCHNSFNLTVAINGKALDIPSHVFIKKSNGENCELTIMEGSKTVMGQAFLRAVCSHHDYDGNRIGLSMVKGTHSWRGM</sequence>
<feature type="disulfide bond" evidence="3">
    <location>
        <begin position="85"/>
        <end position="95"/>
    </location>
</feature>
<keyword evidence="4" id="KW-0378">Hydrolase</keyword>
<dbReference type="OrthoDB" id="5874963at2759"/>
<evidence type="ECO:0000313" key="7">
    <source>
        <dbReference type="EMBL" id="CAD5214060.1"/>
    </source>
</evidence>
<keyword evidence="5" id="KW-0732">Signal</keyword>
<dbReference type="Proteomes" id="UP000095284">
    <property type="component" value="Unplaced"/>
</dbReference>
<dbReference type="Gene3D" id="2.40.70.10">
    <property type="entry name" value="Acid Proteases"/>
    <property type="match status" value="2"/>
</dbReference>
<dbReference type="SMR" id="A0A1I7SCI8"/>
<reference evidence="7" key="2">
    <citation type="submission" date="2020-09" db="EMBL/GenBank/DDBJ databases">
        <authorList>
            <person name="Kikuchi T."/>
        </authorList>
    </citation>
    <scope>NUCLEOTIDE SEQUENCE</scope>
    <source>
        <strain evidence="7">Ka4C1</strain>
    </source>
</reference>
<feature type="active site" evidence="2">
    <location>
        <position position="72"/>
    </location>
</feature>
<dbReference type="GO" id="GO:0004190">
    <property type="term" value="F:aspartic-type endopeptidase activity"/>
    <property type="evidence" value="ECO:0007669"/>
    <property type="project" value="UniProtKB-KW"/>
</dbReference>
<evidence type="ECO:0000256" key="5">
    <source>
        <dbReference type="SAM" id="SignalP"/>
    </source>
</evidence>
<dbReference type="AlphaFoldDB" id="A0A1I7SCI8"/>
<dbReference type="InterPro" id="IPR001969">
    <property type="entry name" value="Aspartic_peptidase_AS"/>
</dbReference>
<evidence type="ECO:0000256" key="1">
    <source>
        <dbReference type="ARBA" id="ARBA00007447"/>
    </source>
</evidence>
<evidence type="ECO:0000256" key="3">
    <source>
        <dbReference type="PIRSR" id="PIRSR601461-2"/>
    </source>
</evidence>
<dbReference type="WBParaSite" id="BXY_1074000.1">
    <property type="protein sequence ID" value="BXY_1074000.1"/>
    <property type="gene ID" value="BXY_1074000"/>
</dbReference>
<dbReference type="EMBL" id="CAJFDI010000002">
    <property type="protein sequence ID" value="CAD5214060.1"/>
    <property type="molecule type" value="Genomic_DNA"/>
</dbReference>
<evidence type="ECO:0000313" key="10">
    <source>
        <dbReference type="WBParaSite" id="BXY_1074000.1"/>
    </source>
</evidence>
<dbReference type="PANTHER" id="PTHR47966">
    <property type="entry name" value="BETA-SITE APP-CLEAVING ENZYME, ISOFORM A-RELATED"/>
    <property type="match status" value="1"/>
</dbReference>
<dbReference type="PROSITE" id="PS51767">
    <property type="entry name" value="PEPTIDASE_A1"/>
    <property type="match status" value="1"/>
</dbReference>
<dbReference type="Proteomes" id="UP000659654">
    <property type="component" value="Unassembled WGS sequence"/>
</dbReference>
<dbReference type="GO" id="GO:0006508">
    <property type="term" value="P:proteolysis"/>
    <property type="evidence" value="ECO:0007669"/>
    <property type="project" value="UniProtKB-KW"/>
</dbReference>
<dbReference type="Pfam" id="PF00026">
    <property type="entry name" value="Asp"/>
    <property type="match status" value="1"/>
</dbReference>
<keyword evidence="4" id="KW-0064">Aspartyl protease</keyword>
<organism evidence="8 10">
    <name type="scientific">Bursaphelenchus xylophilus</name>
    <name type="common">Pinewood nematode worm</name>
    <name type="synonym">Aphelenchoides xylophilus</name>
    <dbReference type="NCBI Taxonomy" id="6326"/>
    <lineage>
        <taxon>Eukaryota</taxon>
        <taxon>Metazoa</taxon>
        <taxon>Ecdysozoa</taxon>
        <taxon>Nematoda</taxon>
        <taxon>Chromadorea</taxon>
        <taxon>Rhabditida</taxon>
        <taxon>Tylenchina</taxon>
        <taxon>Tylenchomorpha</taxon>
        <taxon>Aphelenchoidea</taxon>
        <taxon>Aphelenchoididae</taxon>
        <taxon>Bursaphelenchus</taxon>
    </lineage>
</organism>
<keyword evidence="3" id="KW-1015">Disulfide bond</keyword>
<dbReference type="InterPro" id="IPR001461">
    <property type="entry name" value="Aspartic_peptidase_A1"/>
</dbReference>
<dbReference type="InterPro" id="IPR033121">
    <property type="entry name" value="PEPTIDASE_A1"/>
</dbReference>
<dbReference type="PANTHER" id="PTHR47966:SF51">
    <property type="entry name" value="BETA-SITE APP-CLEAVING ENZYME, ISOFORM A-RELATED"/>
    <property type="match status" value="1"/>
</dbReference>
<accession>A0A1I7SCI8</accession>
<evidence type="ECO:0000256" key="2">
    <source>
        <dbReference type="PIRSR" id="PIRSR601461-1"/>
    </source>
</evidence>
<dbReference type="PRINTS" id="PR00792">
    <property type="entry name" value="PEPSIN"/>
</dbReference>
<dbReference type="eggNOG" id="KOG1339">
    <property type="taxonomic scope" value="Eukaryota"/>
</dbReference>
<evidence type="ECO:0000313" key="8">
    <source>
        <dbReference type="Proteomes" id="UP000095284"/>
    </source>
</evidence>
<dbReference type="PROSITE" id="PS00141">
    <property type="entry name" value="ASP_PROTEASE"/>
    <property type="match status" value="1"/>
</dbReference>
<keyword evidence="9" id="KW-1185">Reference proteome</keyword>
<proteinExistence type="inferred from homology"/>
<name>A0A1I7SCI8_BURXY</name>
<evidence type="ECO:0000313" key="9">
    <source>
        <dbReference type="Proteomes" id="UP000659654"/>
    </source>
</evidence>
<feature type="domain" description="Peptidase A1" evidence="6">
    <location>
        <begin position="54"/>
        <end position="361"/>
    </location>
</feature>
<comment type="similarity">
    <text evidence="1 4">Belongs to the peptidase A1 family.</text>
</comment>
<dbReference type="EMBL" id="CAJFCV020000002">
    <property type="protein sequence ID" value="CAG9094026.1"/>
    <property type="molecule type" value="Genomic_DNA"/>
</dbReference>
<protein>
    <submittedName>
        <fullName evidence="7">(pine wood nematode) hypothetical protein</fullName>
    </submittedName>
    <submittedName>
        <fullName evidence="10">Peptidase A1 domain-containing protein</fullName>
    </submittedName>
</protein>
<evidence type="ECO:0000259" key="6">
    <source>
        <dbReference type="PROSITE" id="PS51767"/>
    </source>
</evidence>
<dbReference type="CDD" id="cd05471">
    <property type="entry name" value="pepsin_like"/>
    <property type="match status" value="1"/>
</dbReference>
<feature type="signal peptide" evidence="5">
    <location>
        <begin position="1"/>
        <end position="17"/>
    </location>
</feature>
<dbReference type="InterPro" id="IPR034164">
    <property type="entry name" value="Pepsin-like_dom"/>
</dbReference>
<reference evidence="10" key="1">
    <citation type="submission" date="2016-11" db="UniProtKB">
        <authorList>
            <consortium name="WormBaseParasite"/>
        </authorList>
    </citation>
    <scope>IDENTIFICATION</scope>
</reference>
<feature type="chain" id="PRO_5035359987" evidence="5">
    <location>
        <begin position="18"/>
        <end position="372"/>
    </location>
</feature>
<evidence type="ECO:0000256" key="4">
    <source>
        <dbReference type="RuleBase" id="RU000454"/>
    </source>
</evidence>